<dbReference type="EMBL" id="GGEC01075348">
    <property type="protein sequence ID" value="MBX55832.1"/>
    <property type="molecule type" value="Transcribed_RNA"/>
</dbReference>
<accession>A0A2P2PM74</accession>
<sequence>MIPSNLIWIEDGDTIAIWCDLPWVDKVMKPTN</sequence>
<name>A0A2P2PM74_RHIMU</name>
<dbReference type="AlphaFoldDB" id="A0A2P2PM74"/>
<protein>
    <submittedName>
        <fullName evidence="1">Uncharacterized protein</fullName>
    </submittedName>
</protein>
<reference evidence="1" key="1">
    <citation type="submission" date="2018-02" db="EMBL/GenBank/DDBJ databases">
        <title>Rhizophora mucronata_Transcriptome.</title>
        <authorList>
            <person name="Meera S.P."/>
            <person name="Sreeshan A."/>
            <person name="Augustine A."/>
        </authorList>
    </citation>
    <scope>NUCLEOTIDE SEQUENCE</scope>
    <source>
        <tissue evidence="1">Leaf</tissue>
    </source>
</reference>
<evidence type="ECO:0000313" key="1">
    <source>
        <dbReference type="EMBL" id="MBX55832.1"/>
    </source>
</evidence>
<proteinExistence type="predicted"/>
<organism evidence="1">
    <name type="scientific">Rhizophora mucronata</name>
    <name type="common">Asiatic mangrove</name>
    <dbReference type="NCBI Taxonomy" id="61149"/>
    <lineage>
        <taxon>Eukaryota</taxon>
        <taxon>Viridiplantae</taxon>
        <taxon>Streptophyta</taxon>
        <taxon>Embryophyta</taxon>
        <taxon>Tracheophyta</taxon>
        <taxon>Spermatophyta</taxon>
        <taxon>Magnoliopsida</taxon>
        <taxon>eudicotyledons</taxon>
        <taxon>Gunneridae</taxon>
        <taxon>Pentapetalae</taxon>
        <taxon>rosids</taxon>
        <taxon>fabids</taxon>
        <taxon>Malpighiales</taxon>
        <taxon>Rhizophoraceae</taxon>
        <taxon>Rhizophora</taxon>
    </lineage>
</organism>